<dbReference type="GO" id="GO:0016787">
    <property type="term" value="F:hydrolase activity"/>
    <property type="evidence" value="ECO:0007669"/>
    <property type="project" value="UniProtKB-KW"/>
</dbReference>
<dbReference type="RefSeq" id="WP_104485251.1">
    <property type="nucleotide sequence ID" value="NZ_BMYB01000004.1"/>
</dbReference>
<keyword evidence="2 7" id="KW-0378">Hydrolase</keyword>
<dbReference type="PROSITE" id="PS51194">
    <property type="entry name" value="HELICASE_CTER"/>
    <property type="match status" value="1"/>
</dbReference>
<comment type="caution">
    <text evidence="12">The sequence shown here is derived from an EMBL/GenBank/DDBJ whole genome shotgun (WGS) entry which is preliminary data.</text>
</comment>
<sequence length="468" mass="51249">MQFSSLDLAPDLQRALVACGYSAMTPVQTQAIVPARRGKDLQVTAQTGTGKTAAFAVPVLQRMLDKPKEAVARRPRTLILTPTRELAEQLADAIGAYAQFLPVSVTALYGGVKMGGQANKLKAGVDIVISTPGRLLEHMTLGNVTLSDVEFVVLDEADRMLDMGFINDVLKLMQLTAKTRQTLLFSATTSPAVNELSHKILNNHQQIRVTKINSTADTVRHAVYPVEESRKIELFEQLLKEKNWFQVLVFTSTKEQADRLLAGLKKSKIEAAVCHGDKSQGSRRRAIADFKSAKIQVLIATEVAARGLDIQGLDYVVNFNLPYLAEDYVHRIGRTGRAGALGTAISFVSREEEQTLERIQKLIGTEVKRIVKPGFEVTSRGSLLKSISQKVLSGRSNRASETIIELEGSNNGQHKGKPRRARSGGESGVESGNKATAKPARLKKTNAENTKGPKKKILRGKRAEKYSR</sequence>
<dbReference type="InterPro" id="IPR027417">
    <property type="entry name" value="P-loop_NTPase"/>
</dbReference>
<organism evidence="12 13">
    <name type="scientific">Oceanisphaera arctica</name>
    <dbReference type="NCBI Taxonomy" id="641510"/>
    <lineage>
        <taxon>Bacteria</taxon>
        <taxon>Pseudomonadati</taxon>
        <taxon>Pseudomonadota</taxon>
        <taxon>Gammaproteobacteria</taxon>
        <taxon>Aeromonadales</taxon>
        <taxon>Aeromonadaceae</taxon>
        <taxon>Oceanisphaera</taxon>
    </lineage>
</organism>
<keyword evidence="3 7" id="KW-0347">Helicase</keyword>
<dbReference type="InterPro" id="IPR014014">
    <property type="entry name" value="RNA_helicase_DEAD_Q_motif"/>
</dbReference>
<dbReference type="Pfam" id="PF00270">
    <property type="entry name" value="DEAD"/>
    <property type="match status" value="1"/>
</dbReference>
<dbReference type="SMART" id="SM00487">
    <property type="entry name" value="DEXDc"/>
    <property type="match status" value="1"/>
</dbReference>
<name>A0A2P5TQS1_9GAMM</name>
<dbReference type="InterPro" id="IPR050079">
    <property type="entry name" value="DEAD_box_RNA_helicase"/>
</dbReference>
<evidence type="ECO:0000256" key="8">
    <source>
        <dbReference type="SAM" id="MobiDB-lite"/>
    </source>
</evidence>
<dbReference type="InterPro" id="IPR001650">
    <property type="entry name" value="Helicase_C-like"/>
</dbReference>
<dbReference type="Pfam" id="PF00271">
    <property type="entry name" value="Helicase_C"/>
    <property type="match status" value="1"/>
</dbReference>
<feature type="domain" description="Helicase C-terminal" evidence="10">
    <location>
        <begin position="234"/>
        <end position="378"/>
    </location>
</feature>
<dbReference type="AlphaFoldDB" id="A0A2P5TQS1"/>
<proteinExistence type="inferred from homology"/>
<dbReference type="Gene3D" id="3.40.50.300">
    <property type="entry name" value="P-loop containing nucleotide triphosphate hydrolases"/>
    <property type="match status" value="2"/>
</dbReference>
<accession>A0A2P5TQS1</accession>
<gene>
    <name evidence="12" type="ORF">UN63_02775</name>
</gene>
<evidence type="ECO:0000313" key="12">
    <source>
        <dbReference type="EMBL" id="PPL18098.1"/>
    </source>
</evidence>
<dbReference type="CDD" id="cd00268">
    <property type="entry name" value="DEADc"/>
    <property type="match status" value="1"/>
</dbReference>
<dbReference type="PROSITE" id="PS51192">
    <property type="entry name" value="HELICASE_ATP_BIND_1"/>
    <property type="match status" value="1"/>
</dbReference>
<evidence type="ECO:0000256" key="4">
    <source>
        <dbReference type="ARBA" id="ARBA00022840"/>
    </source>
</evidence>
<dbReference type="InterPro" id="IPR014001">
    <property type="entry name" value="Helicase_ATP-bd"/>
</dbReference>
<evidence type="ECO:0000256" key="1">
    <source>
        <dbReference type="ARBA" id="ARBA00022741"/>
    </source>
</evidence>
<reference evidence="13" key="1">
    <citation type="submission" date="2016-11" db="EMBL/GenBank/DDBJ databases">
        <authorList>
            <person name="Sisinthy S."/>
            <person name="Ara S."/>
            <person name="Gundlapally S.R."/>
        </authorList>
    </citation>
    <scope>NUCLEOTIDE SEQUENCE [LARGE SCALE GENOMIC DNA]</scope>
    <source>
        <strain evidence="13">V1-41</strain>
    </source>
</reference>
<dbReference type="EMBL" id="MPZM01000003">
    <property type="protein sequence ID" value="PPL18098.1"/>
    <property type="molecule type" value="Genomic_DNA"/>
</dbReference>
<dbReference type="GO" id="GO:0003676">
    <property type="term" value="F:nucleic acid binding"/>
    <property type="evidence" value="ECO:0007669"/>
    <property type="project" value="InterPro"/>
</dbReference>
<dbReference type="InterPro" id="IPR011545">
    <property type="entry name" value="DEAD/DEAH_box_helicase_dom"/>
</dbReference>
<dbReference type="PANTHER" id="PTHR47959">
    <property type="entry name" value="ATP-DEPENDENT RNA HELICASE RHLE-RELATED"/>
    <property type="match status" value="1"/>
</dbReference>
<protein>
    <submittedName>
        <fullName evidence="12">RNA helicase</fullName>
    </submittedName>
</protein>
<dbReference type="InterPro" id="IPR044742">
    <property type="entry name" value="DEAD/DEAH_RhlB"/>
</dbReference>
<evidence type="ECO:0000256" key="5">
    <source>
        <dbReference type="ARBA" id="ARBA00038437"/>
    </source>
</evidence>
<evidence type="ECO:0000259" key="11">
    <source>
        <dbReference type="PROSITE" id="PS51195"/>
    </source>
</evidence>
<dbReference type="Proteomes" id="UP000242231">
    <property type="component" value="Unassembled WGS sequence"/>
</dbReference>
<dbReference type="CDD" id="cd18787">
    <property type="entry name" value="SF2_C_DEAD"/>
    <property type="match status" value="1"/>
</dbReference>
<feature type="region of interest" description="Disordered" evidence="8">
    <location>
        <begin position="408"/>
        <end position="468"/>
    </location>
</feature>
<keyword evidence="4 7" id="KW-0067">ATP-binding</keyword>
<evidence type="ECO:0000256" key="7">
    <source>
        <dbReference type="RuleBase" id="RU000492"/>
    </source>
</evidence>
<evidence type="ECO:0000313" key="13">
    <source>
        <dbReference type="Proteomes" id="UP000242231"/>
    </source>
</evidence>
<dbReference type="SMART" id="SM00490">
    <property type="entry name" value="HELICc"/>
    <property type="match status" value="1"/>
</dbReference>
<feature type="domain" description="Helicase ATP-binding" evidence="9">
    <location>
        <begin position="32"/>
        <end position="207"/>
    </location>
</feature>
<feature type="domain" description="DEAD-box RNA helicase Q" evidence="11">
    <location>
        <begin position="1"/>
        <end position="29"/>
    </location>
</feature>
<dbReference type="PROSITE" id="PS51195">
    <property type="entry name" value="Q_MOTIF"/>
    <property type="match status" value="1"/>
</dbReference>
<dbReference type="GO" id="GO:0005829">
    <property type="term" value="C:cytosol"/>
    <property type="evidence" value="ECO:0007669"/>
    <property type="project" value="TreeGrafter"/>
</dbReference>
<dbReference type="OrthoDB" id="9805696at2"/>
<dbReference type="PANTHER" id="PTHR47959:SF13">
    <property type="entry name" value="ATP-DEPENDENT RNA HELICASE RHLE"/>
    <property type="match status" value="1"/>
</dbReference>
<comment type="similarity">
    <text evidence="5 7">Belongs to the DEAD box helicase family.</text>
</comment>
<dbReference type="InterPro" id="IPR000629">
    <property type="entry name" value="RNA-helicase_DEAD-box_CS"/>
</dbReference>
<evidence type="ECO:0000256" key="2">
    <source>
        <dbReference type="ARBA" id="ARBA00022801"/>
    </source>
</evidence>
<keyword evidence="1 7" id="KW-0547">Nucleotide-binding</keyword>
<evidence type="ECO:0000256" key="6">
    <source>
        <dbReference type="PROSITE-ProRule" id="PRU00552"/>
    </source>
</evidence>
<dbReference type="PROSITE" id="PS00039">
    <property type="entry name" value="DEAD_ATP_HELICASE"/>
    <property type="match status" value="1"/>
</dbReference>
<evidence type="ECO:0000256" key="3">
    <source>
        <dbReference type="ARBA" id="ARBA00022806"/>
    </source>
</evidence>
<evidence type="ECO:0000259" key="10">
    <source>
        <dbReference type="PROSITE" id="PS51194"/>
    </source>
</evidence>
<dbReference type="SUPFAM" id="SSF52540">
    <property type="entry name" value="P-loop containing nucleoside triphosphate hydrolases"/>
    <property type="match status" value="2"/>
</dbReference>
<keyword evidence="13" id="KW-1185">Reference proteome</keyword>
<evidence type="ECO:0000259" key="9">
    <source>
        <dbReference type="PROSITE" id="PS51192"/>
    </source>
</evidence>
<feature type="short sequence motif" description="Q motif" evidence="6">
    <location>
        <begin position="1"/>
        <end position="29"/>
    </location>
</feature>
<dbReference type="GO" id="GO:0003724">
    <property type="term" value="F:RNA helicase activity"/>
    <property type="evidence" value="ECO:0007669"/>
    <property type="project" value="InterPro"/>
</dbReference>
<dbReference type="GO" id="GO:0005524">
    <property type="term" value="F:ATP binding"/>
    <property type="evidence" value="ECO:0007669"/>
    <property type="project" value="UniProtKB-KW"/>
</dbReference>